<evidence type="ECO:0000313" key="3">
    <source>
        <dbReference type="EMBL" id="QAV16530.1"/>
    </source>
</evidence>
<reference evidence="3 4" key="1">
    <citation type="submission" date="2018-01" db="EMBL/GenBank/DDBJ databases">
        <title>The whole genome sequencing and assembly of Paenibacillus chitinolyticus KCCM 41400 strain.</title>
        <authorList>
            <person name="Kim J.-Y."/>
            <person name="Park M.-K."/>
            <person name="Lee Y.-J."/>
            <person name="Yi H."/>
            <person name="Bahn Y.-S."/>
            <person name="Kim J.F."/>
            <person name="Lee D.-W."/>
        </authorList>
    </citation>
    <scope>NUCLEOTIDE SEQUENCE [LARGE SCALE GENOMIC DNA]</scope>
    <source>
        <strain evidence="3 4">KCCM 41400</strain>
    </source>
</reference>
<dbReference type="Proteomes" id="UP001527202">
    <property type="component" value="Unassembled WGS sequence"/>
</dbReference>
<organism evidence="3 4">
    <name type="scientific">Paenibacillus chitinolyticus</name>
    <dbReference type="NCBI Taxonomy" id="79263"/>
    <lineage>
        <taxon>Bacteria</taxon>
        <taxon>Bacillati</taxon>
        <taxon>Bacillota</taxon>
        <taxon>Bacilli</taxon>
        <taxon>Bacillales</taxon>
        <taxon>Paenibacillaceae</taxon>
        <taxon>Paenibacillus</taxon>
    </lineage>
</organism>
<feature type="transmembrane region" description="Helical" evidence="1">
    <location>
        <begin position="99"/>
        <end position="121"/>
    </location>
</feature>
<protein>
    <submittedName>
        <fullName evidence="3">DUF2232 domain-containing protein</fullName>
    </submittedName>
    <submittedName>
        <fullName evidence="2">YybS family protein</fullName>
    </submittedName>
</protein>
<reference evidence="2 5" key="2">
    <citation type="submission" date="2022-05" db="EMBL/GenBank/DDBJ databases">
        <title>Genome Sequencing of Bee-Associated Microbes.</title>
        <authorList>
            <person name="Dunlap C."/>
        </authorList>
    </citation>
    <scope>NUCLEOTIDE SEQUENCE [LARGE SCALE GENOMIC DNA]</scope>
    <source>
        <strain evidence="2 5">NRRL B-23120</strain>
    </source>
</reference>
<feature type="transmembrane region" description="Helical" evidence="1">
    <location>
        <begin position="53"/>
        <end position="79"/>
    </location>
</feature>
<evidence type="ECO:0000313" key="4">
    <source>
        <dbReference type="Proteomes" id="UP000288943"/>
    </source>
</evidence>
<keyword evidence="1" id="KW-0472">Membrane</keyword>
<feature type="transmembrane region" description="Helical" evidence="1">
    <location>
        <begin position="273"/>
        <end position="297"/>
    </location>
</feature>
<feature type="transmembrane region" description="Helical" evidence="1">
    <location>
        <begin position="239"/>
        <end position="261"/>
    </location>
</feature>
<dbReference type="PANTHER" id="PTHR41324:SF1">
    <property type="entry name" value="DUF2232 DOMAIN-CONTAINING PROTEIN"/>
    <property type="match status" value="1"/>
</dbReference>
<evidence type="ECO:0000313" key="5">
    <source>
        <dbReference type="Proteomes" id="UP001527202"/>
    </source>
</evidence>
<proteinExistence type="predicted"/>
<dbReference type="Proteomes" id="UP000288943">
    <property type="component" value="Chromosome"/>
</dbReference>
<dbReference type="RefSeq" id="WP_042235637.1">
    <property type="nucleotide sequence ID" value="NZ_CP026520.1"/>
</dbReference>
<sequence>MTKKNLQFIGWGLLYILFLLSFMTSYLVITASFLMIPVLILFVKLDAKRFTAFYLGILLIVNLLLGWTGFVVLAISLFLLPPVIVIGTLYKKKAPAHLVITYGTLTFLAEMLLTLVIGFLFKLNFIKKFKTIMLDYLNNMQPAVKGMLPTQGDMQWYVDVLVQIIPLDMILFSLYFIGVTHLIGRRLLNRMGEDIPGMPPVREWKLPRAFVWIYLIAFAADMLFVSATNSLMSALLINLLPLLMFAFAIQAISFLAFVAHYKGWGKLLPVAGTILLIVFMPFLLVLYSLLGVFDVAFPLRERLFKSR</sequence>
<name>A0A410WQE1_9BACL</name>
<evidence type="ECO:0000313" key="2">
    <source>
        <dbReference type="EMBL" id="MCY9599531.1"/>
    </source>
</evidence>
<dbReference type="InterPro" id="IPR018710">
    <property type="entry name" value="DUF2232"/>
</dbReference>
<gene>
    <name evidence="2" type="ORF">M5X16_27680</name>
    <name evidence="3" type="ORF">PC41400_01985</name>
</gene>
<keyword evidence="5" id="KW-1185">Reference proteome</keyword>
<feature type="transmembrane region" description="Helical" evidence="1">
    <location>
        <begin position="209"/>
        <end position="227"/>
    </location>
</feature>
<evidence type="ECO:0000256" key="1">
    <source>
        <dbReference type="SAM" id="Phobius"/>
    </source>
</evidence>
<keyword evidence="1" id="KW-1133">Transmembrane helix</keyword>
<feature type="transmembrane region" description="Helical" evidence="1">
    <location>
        <begin position="156"/>
        <end position="177"/>
    </location>
</feature>
<dbReference type="GeneID" id="95373582"/>
<dbReference type="EMBL" id="JAMDMJ010000045">
    <property type="protein sequence ID" value="MCY9599531.1"/>
    <property type="molecule type" value="Genomic_DNA"/>
</dbReference>
<dbReference type="AlphaFoldDB" id="A0A410WQE1"/>
<feature type="transmembrane region" description="Helical" evidence="1">
    <location>
        <begin position="12"/>
        <end position="41"/>
    </location>
</feature>
<dbReference type="KEGG" id="pchi:PC41400_01985"/>
<accession>A0A410WQE1</accession>
<dbReference type="PANTHER" id="PTHR41324">
    <property type="entry name" value="MEMBRANE PROTEIN-RELATED"/>
    <property type="match status" value="1"/>
</dbReference>
<dbReference type="OrthoDB" id="2987886at2"/>
<dbReference type="Pfam" id="PF09991">
    <property type="entry name" value="DUF2232"/>
    <property type="match status" value="1"/>
</dbReference>
<dbReference type="EMBL" id="CP026520">
    <property type="protein sequence ID" value="QAV16530.1"/>
    <property type="molecule type" value="Genomic_DNA"/>
</dbReference>
<keyword evidence="1" id="KW-0812">Transmembrane</keyword>